<dbReference type="InterPro" id="IPR004360">
    <property type="entry name" value="Glyas_Fos-R_dOase_dom"/>
</dbReference>
<feature type="domain" description="VOC" evidence="2">
    <location>
        <begin position="1"/>
        <end position="127"/>
    </location>
</feature>
<dbReference type="PANTHER" id="PTHR36113">
    <property type="entry name" value="LYASE, PUTATIVE-RELATED-RELATED"/>
    <property type="match status" value="1"/>
</dbReference>
<sequence>MIHHVEIYVTDLERTIAFWTPFMAFLGYEPDRWSGGMNYRREDGAYFCFLPAPQEHVGAGYHRQRVGLNHLAFHGRSRAHVDEITEWVRNAGHTVLYEDRHPFAGGPNYYALFCEDPDRIKVEVAAPSED</sequence>
<proteinExistence type="predicted"/>
<dbReference type="PROSITE" id="PS51819">
    <property type="entry name" value="VOC"/>
    <property type="match status" value="1"/>
</dbReference>
<dbReference type="Gene3D" id="3.10.180.10">
    <property type="entry name" value="2,3-Dihydroxybiphenyl 1,2-Dioxygenase, domain 1"/>
    <property type="match status" value="1"/>
</dbReference>
<dbReference type="RefSeq" id="WP_145184035.1">
    <property type="nucleotide sequence ID" value="NZ_CP036290.1"/>
</dbReference>
<reference evidence="3 4" key="1">
    <citation type="submission" date="2019-02" db="EMBL/GenBank/DDBJ databases">
        <title>Deep-cultivation of Planctomycetes and their phenomic and genomic characterization uncovers novel biology.</title>
        <authorList>
            <person name="Wiegand S."/>
            <person name="Jogler M."/>
            <person name="Boedeker C."/>
            <person name="Pinto D."/>
            <person name="Vollmers J."/>
            <person name="Rivas-Marin E."/>
            <person name="Kohn T."/>
            <person name="Peeters S.H."/>
            <person name="Heuer A."/>
            <person name="Rast P."/>
            <person name="Oberbeckmann S."/>
            <person name="Bunk B."/>
            <person name="Jeske O."/>
            <person name="Meyerdierks A."/>
            <person name="Storesund J.E."/>
            <person name="Kallscheuer N."/>
            <person name="Luecker S."/>
            <person name="Lage O.M."/>
            <person name="Pohl T."/>
            <person name="Merkel B.J."/>
            <person name="Hornburger P."/>
            <person name="Mueller R.-W."/>
            <person name="Bruemmer F."/>
            <person name="Labrenz M."/>
            <person name="Spormann A.M."/>
            <person name="Op den Camp H."/>
            <person name="Overmann J."/>
            <person name="Amann R."/>
            <person name="Jetten M.S.M."/>
            <person name="Mascher T."/>
            <person name="Medema M.H."/>
            <person name="Devos D.P."/>
            <person name="Kaster A.-K."/>
            <person name="Ovreas L."/>
            <person name="Rohde M."/>
            <person name="Galperin M.Y."/>
            <person name="Jogler C."/>
        </authorList>
    </citation>
    <scope>NUCLEOTIDE SEQUENCE [LARGE SCALE GENOMIC DNA]</scope>
    <source>
        <strain evidence="3 4">Pla163</strain>
    </source>
</reference>
<dbReference type="InterPro" id="IPR029068">
    <property type="entry name" value="Glyas_Bleomycin-R_OHBP_Dase"/>
</dbReference>
<evidence type="ECO:0000313" key="3">
    <source>
        <dbReference type="EMBL" id="QDU83762.1"/>
    </source>
</evidence>
<organism evidence="3 4">
    <name type="scientific">Rohdeia mirabilis</name>
    <dbReference type="NCBI Taxonomy" id="2528008"/>
    <lineage>
        <taxon>Bacteria</taxon>
        <taxon>Pseudomonadati</taxon>
        <taxon>Planctomycetota</taxon>
        <taxon>Planctomycetia</taxon>
        <taxon>Planctomycetia incertae sedis</taxon>
        <taxon>Rohdeia</taxon>
    </lineage>
</organism>
<name>A0A518CWZ7_9BACT</name>
<dbReference type="GO" id="GO:0046872">
    <property type="term" value="F:metal ion binding"/>
    <property type="evidence" value="ECO:0007669"/>
    <property type="project" value="UniProtKB-KW"/>
</dbReference>
<dbReference type="EMBL" id="CP036290">
    <property type="protein sequence ID" value="QDU83762.1"/>
    <property type="molecule type" value="Genomic_DNA"/>
</dbReference>
<dbReference type="SUPFAM" id="SSF54593">
    <property type="entry name" value="Glyoxalase/Bleomycin resistance protein/Dihydroxybiphenyl dioxygenase"/>
    <property type="match status" value="1"/>
</dbReference>
<accession>A0A518CWZ7</accession>
<protein>
    <submittedName>
        <fullName evidence="3">Glyoxalase-like domain protein</fullName>
    </submittedName>
</protein>
<evidence type="ECO:0000259" key="2">
    <source>
        <dbReference type="PROSITE" id="PS51819"/>
    </source>
</evidence>
<evidence type="ECO:0000313" key="4">
    <source>
        <dbReference type="Proteomes" id="UP000319342"/>
    </source>
</evidence>
<dbReference type="OrthoDB" id="5296884at2"/>
<dbReference type="InterPro" id="IPR051332">
    <property type="entry name" value="Fosfomycin_Res_Enzymes"/>
</dbReference>
<dbReference type="AlphaFoldDB" id="A0A518CWZ7"/>
<keyword evidence="4" id="KW-1185">Reference proteome</keyword>
<evidence type="ECO:0000256" key="1">
    <source>
        <dbReference type="ARBA" id="ARBA00022723"/>
    </source>
</evidence>
<dbReference type="InterPro" id="IPR037523">
    <property type="entry name" value="VOC_core"/>
</dbReference>
<dbReference type="Pfam" id="PF00903">
    <property type="entry name" value="Glyoxalase"/>
    <property type="match status" value="1"/>
</dbReference>
<keyword evidence="1" id="KW-0479">Metal-binding</keyword>
<gene>
    <name evidence="3" type="ORF">Pla163_08630</name>
</gene>
<dbReference type="PANTHER" id="PTHR36113:SF6">
    <property type="entry name" value="FOSFOMYCIN RESISTANCE PROTEIN FOSX"/>
    <property type="match status" value="1"/>
</dbReference>
<dbReference type="Proteomes" id="UP000319342">
    <property type="component" value="Chromosome"/>
</dbReference>